<keyword evidence="3" id="KW-1185">Reference proteome</keyword>
<dbReference type="InterPro" id="IPR021529">
    <property type="entry name" value="DUF2798"/>
</dbReference>
<dbReference type="Pfam" id="PF11391">
    <property type="entry name" value="DUF2798"/>
    <property type="match status" value="1"/>
</dbReference>
<evidence type="ECO:0000313" key="2">
    <source>
        <dbReference type="EMBL" id="MDQ1185150.1"/>
    </source>
</evidence>
<proteinExistence type="predicted"/>
<organism evidence="2 3">
    <name type="scientific">Agrobacterium larrymoorei</name>
    <dbReference type="NCBI Taxonomy" id="160699"/>
    <lineage>
        <taxon>Bacteria</taxon>
        <taxon>Pseudomonadati</taxon>
        <taxon>Pseudomonadota</taxon>
        <taxon>Alphaproteobacteria</taxon>
        <taxon>Hyphomicrobiales</taxon>
        <taxon>Rhizobiaceae</taxon>
        <taxon>Rhizobium/Agrobacterium group</taxon>
        <taxon>Agrobacterium</taxon>
    </lineage>
</organism>
<evidence type="ECO:0008006" key="4">
    <source>
        <dbReference type="Google" id="ProtNLM"/>
    </source>
</evidence>
<protein>
    <recommendedName>
        <fullName evidence="4">DUF2798 domain-containing protein</fullName>
    </recommendedName>
</protein>
<accession>A0ABU0UJL6</accession>
<keyword evidence="1" id="KW-0812">Transmembrane</keyword>
<dbReference type="Proteomes" id="UP001224781">
    <property type="component" value="Unassembled WGS sequence"/>
</dbReference>
<comment type="caution">
    <text evidence="2">The sequence shown here is derived from an EMBL/GenBank/DDBJ whole genome shotgun (WGS) entry which is preliminary data.</text>
</comment>
<dbReference type="EMBL" id="JAUTBL010000002">
    <property type="protein sequence ID" value="MDQ1185150.1"/>
    <property type="molecule type" value="Genomic_DNA"/>
</dbReference>
<keyword evidence="1" id="KW-0472">Membrane</keyword>
<evidence type="ECO:0000256" key="1">
    <source>
        <dbReference type="SAM" id="Phobius"/>
    </source>
</evidence>
<evidence type="ECO:0000313" key="3">
    <source>
        <dbReference type="Proteomes" id="UP001224781"/>
    </source>
</evidence>
<keyword evidence="1" id="KW-1133">Transmembrane helix</keyword>
<gene>
    <name evidence="2" type="ORF">QE408_002293</name>
</gene>
<name>A0ABU0UJL6_9HYPH</name>
<sequence>MKTTFRKTCFMTFSRLPARYGAILMPMVLSVLMTFVVSLIATVRAIGFTEDFMIRWLPAWGLSWFVAFPTLLLVLPLVRRIVNALVEPQRS</sequence>
<feature type="transmembrane region" description="Helical" evidence="1">
    <location>
        <begin position="61"/>
        <end position="82"/>
    </location>
</feature>
<reference evidence="2 3" key="1">
    <citation type="submission" date="2023-07" db="EMBL/GenBank/DDBJ databases">
        <title>Functional and genomic diversity of the sorghum phyllosphere microbiome.</title>
        <authorList>
            <person name="Shade A."/>
        </authorList>
    </citation>
    <scope>NUCLEOTIDE SEQUENCE [LARGE SCALE GENOMIC DNA]</scope>
    <source>
        <strain evidence="2 3">SORGH_AS_1126</strain>
    </source>
</reference>